<dbReference type="InterPro" id="IPR020855">
    <property type="entry name" value="Ureohydrolase_Mn_BS"/>
</dbReference>
<keyword evidence="5 12" id="KW-0056">Arginine metabolism</keyword>
<dbReference type="FunFam" id="3.40.800.10:FF:000005">
    <property type="entry name" value="Arginase"/>
    <property type="match status" value="1"/>
</dbReference>
<dbReference type="EMBL" id="HQ684735">
    <property type="protein sequence ID" value="AEB70965.1"/>
    <property type="molecule type" value="mRNA"/>
</dbReference>
<dbReference type="Pfam" id="PF00491">
    <property type="entry name" value="Arginase"/>
    <property type="match status" value="1"/>
</dbReference>
<protein>
    <recommendedName>
        <fullName evidence="3 12">Arginase</fullName>
        <ecNumber evidence="2 12">3.5.3.1</ecNumber>
    </recommendedName>
</protein>
<evidence type="ECO:0000256" key="2">
    <source>
        <dbReference type="ARBA" id="ARBA00012168"/>
    </source>
</evidence>
<dbReference type="PANTHER" id="PTHR43782:SF3">
    <property type="entry name" value="ARGINASE"/>
    <property type="match status" value="1"/>
</dbReference>
<comment type="similarity">
    <text evidence="10 11">Belongs to the arginase family.</text>
</comment>
<dbReference type="GO" id="GO:0030145">
    <property type="term" value="F:manganese ion binding"/>
    <property type="evidence" value="ECO:0007669"/>
    <property type="project" value="TreeGrafter"/>
</dbReference>
<comment type="catalytic activity">
    <reaction evidence="9 12">
        <text>L-arginine + H2O = urea + L-ornithine</text>
        <dbReference type="Rhea" id="RHEA:20569"/>
        <dbReference type="ChEBI" id="CHEBI:15377"/>
        <dbReference type="ChEBI" id="CHEBI:16199"/>
        <dbReference type="ChEBI" id="CHEBI:32682"/>
        <dbReference type="ChEBI" id="CHEBI:46911"/>
        <dbReference type="EC" id="3.5.3.1"/>
    </reaction>
</comment>
<keyword evidence="4 12" id="KW-0835">Urea cycle</keyword>
<comment type="pathway">
    <text evidence="1 12">Nitrogen metabolism; urea cycle; L-ornithine and urea from L-arginine: step 1/1.</text>
</comment>
<dbReference type="UniPathway" id="UPA00158">
    <property type="reaction ID" value="UER00270"/>
</dbReference>
<sequence length="355" mass="39166">MGNTFLLEPNYLEIVYRDLVKMPGSVEQMKMKSAERIGVLGIPFSKGQSRVGTEYGPEVLRNGGIVRKLQNLGCHVQDHGDVEVIQVENDDPEENAKNPRTVGLTSKLIADKVERVLRSEDICLGLGGDHSMAIGTIAGNARVEPDLVVLWIDAHADINTPMTSDSGNIHGMPLAFLVRELESYVPKLPGFEWLSPCIHAKDIAYIGLRDVDAGERKIIEKFGITAFSMQEVDKYGINEVVERALRAVDPEGKRPIHLSFDVDAMDPTLTPSTGTPVIGGLSLRETYYIAEEVARTGRLSMVDVAEVNPLLGDEKDKKLTVDMTISVIQRFFGNRRGGCYPPGYDIPLPHKLMTR</sequence>
<dbReference type="InterPro" id="IPR006035">
    <property type="entry name" value="Ureohydrolase"/>
</dbReference>
<dbReference type="GO" id="GO:0005634">
    <property type="term" value="C:nucleus"/>
    <property type="evidence" value="ECO:0007669"/>
    <property type="project" value="TreeGrafter"/>
</dbReference>
<evidence type="ECO:0000256" key="10">
    <source>
        <dbReference type="PROSITE-ProRule" id="PRU00742"/>
    </source>
</evidence>
<evidence type="ECO:0000256" key="7">
    <source>
        <dbReference type="ARBA" id="ARBA00022801"/>
    </source>
</evidence>
<dbReference type="PRINTS" id="PR00116">
    <property type="entry name" value="ARGINASE"/>
</dbReference>
<dbReference type="GO" id="GO:0005829">
    <property type="term" value="C:cytosol"/>
    <property type="evidence" value="ECO:0007669"/>
    <property type="project" value="TreeGrafter"/>
</dbReference>
<dbReference type="InterPro" id="IPR014033">
    <property type="entry name" value="Arginase"/>
</dbReference>
<evidence type="ECO:0000256" key="12">
    <source>
        <dbReference type="RuleBase" id="RU361159"/>
    </source>
</evidence>
<evidence type="ECO:0000256" key="4">
    <source>
        <dbReference type="ARBA" id="ARBA00022436"/>
    </source>
</evidence>
<evidence type="ECO:0000256" key="1">
    <source>
        <dbReference type="ARBA" id="ARBA00005098"/>
    </source>
</evidence>
<dbReference type="EC" id="3.5.3.1" evidence="2 12"/>
<dbReference type="SUPFAM" id="SSF52768">
    <property type="entry name" value="Arginase/deacetylase"/>
    <property type="match status" value="1"/>
</dbReference>
<dbReference type="GO" id="GO:0010121">
    <property type="term" value="P:L-arginine catabolic process to proline via ornithine"/>
    <property type="evidence" value="ECO:0007669"/>
    <property type="project" value="UniProtKB-ARBA"/>
</dbReference>
<evidence type="ECO:0000256" key="11">
    <source>
        <dbReference type="RuleBase" id="RU003684"/>
    </source>
</evidence>
<evidence type="ECO:0000256" key="3">
    <source>
        <dbReference type="ARBA" id="ARBA00018123"/>
    </source>
</evidence>
<evidence type="ECO:0000256" key="8">
    <source>
        <dbReference type="ARBA" id="ARBA00023211"/>
    </source>
</evidence>
<proteinExistence type="evidence at transcript level"/>
<evidence type="ECO:0000256" key="5">
    <source>
        <dbReference type="ARBA" id="ARBA00022503"/>
    </source>
</evidence>
<evidence type="ECO:0000256" key="9">
    <source>
        <dbReference type="ARBA" id="ARBA00047391"/>
    </source>
</evidence>
<organism evidence="13">
    <name type="scientific">Sinohyriopsis cumingii</name>
    <name type="common">Triangle sail mussel</name>
    <name type="synonym">Hyriopsis cumingii</name>
    <dbReference type="NCBI Taxonomy" id="165450"/>
    <lineage>
        <taxon>Eukaryota</taxon>
        <taxon>Metazoa</taxon>
        <taxon>Spiralia</taxon>
        <taxon>Lophotrochozoa</taxon>
        <taxon>Mollusca</taxon>
        <taxon>Bivalvia</taxon>
        <taxon>Autobranchia</taxon>
        <taxon>Heteroconchia</taxon>
        <taxon>Palaeoheterodonta</taxon>
        <taxon>Unionida</taxon>
        <taxon>Unionoidea</taxon>
        <taxon>Unionidae</taxon>
        <taxon>Gonideinae</taxon>
        <taxon>Sinohyriopsis</taxon>
    </lineage>
</organism>
<dbReference type="PROSITE" id="PS01053">
    <property type="entry name" value="ARGINASE_1"/>
    <property type="match status" value="1"/>
</dbReference>
<evidence type="ECO:0000256" key="6">
    <source>
        <dbReference type="ARBA" id="ARBA00022723"/>
    </source>
</evidence>
<reference evidence="13" key="1">
    <citation type="submission" date="2010-12" db="EMBL/GenBank/DDBJ databases">
        <authorList>
            <person name="Wang H.Q."/>
            <person name="Xiao T.Y."/>
            <person name="Li Y.G."/>
            <person name="Liu Q.L."/>
            <person name="Xu B.H."/>
            <person name="Zhong L."/>
        </authorList>
    </citation>
    <scope>NUCLEOTIDE SEQUENCE</scope>
</reference>
<dbReference type="NCBIfam" id="TIGR01229">
    <property type="entry name" value="rocF_arginase"/>
    <property type="match status" value="1"/>
</dbReference>
<dbReference type="PANTHER" id="PTHR43782">
    <property type="entry name" value="ARGINASE"/>
    <property type="match status" value="1"/>
</dbReference>
<accession>F5B9E0</accession>
<dbReference type="AlphaFoldDB" id="F5B9E0"/>
<dbReference type="GO" id="GO:0000050">
    <property type="term" value="P:urea cycle"/>
    <property type="evidence" value="ECO:0007669"/>
    <property type="project" value="UniProtKB-UniPathway"/>
</dbReference>
<dbReference type="InterPro" id="IPR023696">
    <property type="entry name" value="Ureohydrolase_dom_sf"/>
</dbReference>
<keyword evidence="8 12" id="KW-0464">Manganese</keyword>
<dbReference type="GO" id="GO:0004053">
    <property type="term" value="F:arginase activity"/>
    <property type="evidence" value="ECO:0007669"/>
    <property type="project" value="UniProtKB-EC"/>
</dbReference>
<evidence type="ECO:0000313" key="13">
    <source>
        <dbReference type="EMBL" id="AEB70965.1"/>
    </source>
</evidence>
<name>F5B9E0_SINCU</name>
<dbReference type="Gene3D" id="3.40.800.10">
    <property type="entry name" value="Ureohydrolase domain"/>
    <property type="match status" value="1"/>
</dbReference>
<dbReference type="CDD" id="cd09989">
    <property type="entry name" value="Arginase"/>
    <property type="match status" value="1"/>
</dbReference>
<comment type="cofactor">
    <cofactor evidence="12">
        <name>Mn(2+)</name>
        <dbReference type="ChEBI" id="CHEBI:29035"/>
    </cofactor>
    <text evidence="12">Binds 2 manganese ions per subunit.</text>
</comment>
<keyword evidence="6 12" id="KW-0479">Metal-binding</keyword>
<dbReference type="PROSITE" id="PS51409">
    <property type="entry name" value="ARGINASE_2"/>
    <property type="match status" value="1"/>
</dbReference>
<keyword evidence="7 11" id="KW-0378">Hydrolase</keyword>